<feature type="binding site" evidence="5">
    <location>
        <begin position="76"/>
        <end position="81"/>
    </location>
    <ligand>
        <name>GTP</name>
        <dbReference type="ChEBI" id="CHEBI:37565"/>
    </ligand>
</feature>
<dbReference type="GO" id="GO:0005834">
    <property type="term" value="C:heterotrimeric G-protein complex"/>
    <property type="evidence" value="ECO:0007669"/>
    <property type="project" value="TreeGrafter"/>
</dbReference>
<dbReference type="GO" id="GO:0031683">
    <property type="term" value="F:G-protein beta/gamma-subunit complex binding"/>
    <property type="evidence" value="ECO:0007669"/>
    <property type="project" value="InterPro"/>
</dbReference>
<dbReference type="STRING" id="1314785.A0A165GI58"/>
<dbReference type="OrthoDB" id="5817230at2759"/>
<protein>
    <submittedName>
        <fullName evidence="8">G-protein alpha subunit</fullName>
    </submittedName>
</protein>
<dbReference type="InterPro" id="IPR027417">
    <property type="entry name" value="P-loop_NTPase"/>
</dbReference>
<dbReference type="SMART" id="SM00275">
    <property type="entry name" value="G_alpha"/>
    <property type="match status" value="1"/>
</dbReference>
<feature type="binding site" evidence="6">
    <location>
        <position position="80"/>
    </location>
    <ligand>
        <name>Mg(2+)</name>
        <dbReference type="ChEBI" id="CHEBI:18420"/>
    </ligand>
</feature>
<dbReference type="InterPro" id="IPR011025">
    <property type="entry name" value="GproteinA_insert"/>
</dbReference>
<dbReference type="Pfam" id="PF00503">
    <property type="entry name" value="G-alpha"/>
    <property type="match status" value="1"/>
</dbReference>
<dbReference type="PANTHER" id="PTHR10218:SF360">
    <property type="entry name" value="GUANINE NUCLEOTIDE-BINDING PROTEIN SUBUNIT ALPHA HOMOLOG"/>
    <property type="match status" value="1"/>
</dbReference>
<dbReference type="PRINTS" id="PR00318">
    <property type="entry name" value="GPROTEINA"/>
</dbReference>
<sequence>MRWTKFSSSGPVSPSIETWPPYPPLGETELERAVRLEEEREAKRISESIDHGLELEQQELRKRRNQTRVLLLGQSESGKSTVLKNFQLHFAPEAFRAETEAWRAVIHLNLVRSVNFIMDVLSGQEELRQLRMQLSPLRQVEMMLVKSMSASDPSHSASVVEEATPWFYGRASEVLVRGGSSWKALLRRRKDKQTRQTRSDDLEVARHILHACREDIASMWSNSIVQAALLEEGVSLQEQAGFFLDDAARVADLDYEPSLSDILRARLQTIGVEEHVMTAEKFGEASRQWVFYDVGGSRGQRASWVPFFEDVNAILFLCSMAAFNEVLLEDRSVNRLLDSFNLWRTICSSKLLKMTTFVLLLNKSDILKAKLETGISFVRYVKSYKDEPNDYEHVSEYLQRKFIAYHRHYSPNQRQLHVHVTCAIDIDTTATVITRIRDAIIVNNLISSDYL</sequence>
<evidence type="ECO:0000256" key="7">
    <source>
        <dbReference type="SAM" id="MobiDB-lite"/>
    </source>
</evidence>
<reference evidence="8 9" key="1">
    <citation type="journal article" date="2016" name="Mol. Biol. Evol.">
        <title>Comparative Genomics of Early-Diverging Mushroom-Forming Fungi Provides Insights into the Origins of Lignocellulose Decay Capabilities.</title>
        <authorList>
            <person name="Nagy L.G."/>
            <person name="Riley R."/>
            <person name="Tritt A."/>
            <person name="Adam C."/>
            <person name="Daum C."/>
            <person name="Floudas D."/>
            <person name="Sun H."/>
            <person name="Yadav J.S."/>
            <person name="Pangilinan J."/>
            <person name="Larsson K.H."/>
            <person name="Matsuura K."/>
            <person name="Barry K."/>
            <person name="Labutti K."/>
            <person name="Kuo R."/>
            <person name="Ohm R.A."/>
            <person name="Bhattacharya S.S."/>
            <person name="Shirouzu T."/>
            <person name="Yoshinaga Y."/>
            <person name="Martin F.M."/>
            <person name="Grigoriev I.V."/>
            <person name="Hibbett D.S."/>
        </authorList>
    </citation>
    <scope>NUCLEOTIDE SEQUENCE [LARGE SCALE GENOMIC DNA]</scope>
    <source>
        <strain evidence="8 9">93-53</strain>
    </source>
</reference>
<dbReference type="FunFam" id="3.40.50.300:FF:000692">
    <property type="entry name" value="Guanine nucleotide-binding protein subunit alpha"/>
    <property type="match status" value="1"/>
</dbReference>
<dbReference type="Proteomes" id="UP000076871">
    <property type="component" value="Unassembled WGS sequence"/>
</dbReference>
<dbReference type="Gene3D" id="3.40.50.300">
    <property type="entry name" value="P-loop containing nucleotide triphosphate hydrolases"/>
    <property type="match status" value="2"/>
</dbReference>
<keyword evidence="6" id="KW-0460">Magnesium</keyword>
<evidence type="ECO:0000313" key="8">
    <source>
        <dbReference type="EMBL" id="KZT10381.1"/>
    </source>
</evidence>
<dbReference type="AlphaFoldDB" id="A0A165GI58"/>
<feature type="compositionally biased region" description="Polar residues" evidence="7">
    <location>
        <begin position="1"/>
        <end position="16"/>
    </location>
</feature>
<dbReference type="RefSeq" id="XP_040768121.1">
    <property type="nucleotide sequence ID" value="XM_040908062.1"/>
</dbReference>
<evidence type="ECO:0000256" key="5">
    <source>
        <dbReference type="PIRSR" id="PIRSR601019-1"/>
    </source>
</evidence>
<feature type="region of interest" description="Disordered" evidence="7">
    <location>
        <begin position="1"/>
        <end position="24"/>
    </location>
</feature>
<keyword evidence="4" id="KW-0807">Transducer</keyword>
<keyword evidence="2 5" id="KW-0547">Nucleotide-binding</keyword>
<dbReference type="PROSITE" id="PS51882">
    <property type="entry name" value="G_ALPHA"/>
    <property type="match status" value="1"/>
</dbReference>
<feature type="binding site" evidence="5">
    <location>
        <begin position="362"/>
        <end position="365"/>
    </location>
    <ligand>
        <name>GTP</name>
        <dbReference type="ChEBI" id="CHEBI:37565"/>
    </ligand>
</feature>
<keyword evidence="3 5" id="KW-0342">GTP-binding</keyword>
<dbReference type="GO" id="GO:0005737">
    <property type="term" value="C:cytoplasm"/>
    <property type="evidence" value="ECO:0007669"/>
    <property type="project" value="TreeGrafter"/>
</dbReference>
<proteinExistence type="predicted"/>
<feature type="binding site" evidence="6">
    <location>
        <position position="269"/>
    </location>
    <ligand>
        <name>Mg(2+)</name>
        <dbReference type="ChEBI" id="CHEBI:18420"/>
    </ligand>
</feature>
<dbReference type="InterPro" id="IPR001019">
    <property type="entry name" value="Gprotein_alpha_su"/>
</dbReference>
<keyword evidence="9" id="KW-1185">Reference proteome</keyword>
<dbReference type="PANTHER" id="PTHR10218">
    <property type="entry name" value="GTP-BINDING PROTEIN ALPHA SUBUNIT"/>
    <property type="match status" value="1"/>
</dbReference>
<dbReference type="SUPFAM" id="SSF47895">
    <property type="entry name" value="Transducin (alpha subunit), insertion domain"/>
    <property type="match status" value="1"/>
</dbReference>
<dbReference type="GO" id="GO:0046872">
    <property type="term" value="F:metal ion binding"/>
    <property type="evidence" value="ECO:0007669"/>
    <property type="project" value="UniProtKB-KW"/>
</dbReference>
<dbReference type="SUPFAM" id="SSF52540">
    <property type="entry name" value="P-loop containing nucleoside triphosphate hydrolases"/>
    <property type="match status" value="1"/>
</dbReference>
<keyword evidence="1 6" id="KW-0479">Metal-binding</keyword>
<dbReference type="GO" id="GO:0007188">
    <property type="term" value="P:adenylate cyclase-modulating G protein-coupled receptor signaling pathway"/>
    <property type="evidence" value="ECO:0007669"/>
    <property type="project" value="TreeGrafter"/>
</dbReference>
<dbReference type="InParanoid" id="A0A165GI58"/>
<name>A0A165GI58_9APHY</name>
<feature type="binding site" evidence="5">
    <location>
        <position position="423"/>
    </location>
    <ligand>
        <name>GTP</name>
        <dbReference type="ChEBI" id="CHEBI:37565"/>
    </ligand>
</feature>
<dbReference type="EMBL" id="KV427609">
    <property type="protein sequence ID" value="KZT10381.1"/>
    <property type="molecule type" value="Genomic_DNA"/>
</dbReference>
<evidence type="ECO:0000256" key="1">
    <source>
        <dbReference type="ARBA" id="ARBA00022723"/>
    </source>
</evidence>
<accession>A0A165GI58</accession>
<evidence type="ECO:0000256" key="4">
    <source>
        <dbReference type="ARBA" id="ARBA00023224"/>
    </source>
</evidence>
<evidence type="ECO:0000256" key="6">
    <source>
        <dbReference type="PIRSR" id="PIRSR601019-2"/>
    </source>
</evidence>
<evidence type="ECO:0000256" key="2">
    <source>
        <dbReference type="ARBA" id="ARBA00022741"/>
    </source>
</evidence>
<evidence type="ECO:0000313" key="9">
    <source>
        <dbReference type="Proteomes" id="UP000076871"/>
    </source>
</evidence>
<organism evidence="8 9">
    <name type="scientific">Laetiporus sulphureus 93-53</name>
    <dbReference type="NCBI Taxonomy" id="1314785"/>
    <lineage>
        <taxon>Eukaryota</taxon>
        <taxon>Fungi</taxon>
        <taxon>Dikarya</taxon>
        <taxon>Basidiomycota</taxon>
        <taxon>Agaricomycotina</taxon>
        <taxon>Agaricomycetes</taxon>
        <taxon>Polyporales</taxon>
        <taxon>Laetiporus</taxon>
    </lineage>
</organism>
<dbReference type="GO" id="GO:0003924">
    <property type="term" value="F:GTPase activity"/>
    <property type="evidence" value="ECO:0007669"/>
    <property type="project" value="InterPro"/>
</dbReference>
<dbReference type="GO" id="GO:0001664">
    <property type="term" value="F:G protein-coupled receptor binding"/>
    <property type="evidence" value="ECO:0007669"/>
    <property type="project" value="TreeGrafter"/>
</dbReference>
<evidence type="ECO:0000256" key="3">
    <source>
        <dbReference type="ARBA" id="ARBA00023134"/>
    </source>
</evidence>
<feature type="binding site" evidence="5">
    <location>
        <begin position="263"/>
        <end position="269"/>
    </location>
    <ligand>
        <name>GTP</name>
        <dbReference type="ChEBI" id="CHEBI:37565"/>
    </ligand>
</feature>
<gene>
    <name evidence="8" type="ORF">LAESUDRAFT_721723</name>
</gene>
<dbReference type="GO" id="GO:0005525">
    <property type="term" value="F:GTP binding"/>
    <property type="evidence" value="ECO:0007669"/>
    <property type="project" value="UniProtKB-KW"/>
</dbReference>
<dbReference type="GeneID" id="63825091"/>